<gene>
    <name evidence="2" type="ORF">HCN08_05885</name>
</gene>
<evidence type="ECO:0000313" key="3">
    <source>
        <dbReference type="Proteomes" id="UP000734511"/>
    </source>
</evidence>
<dbReference type="RefSeq" id="WP_167981804.1">
    <property type="nucleotide sequence ID" value="NZ_JAATEJ010000003.1"/>
</dbReference>
<organism evidence="2 3">
    <name type="scientific">Actinacidiphila epipremni</name>
    <dbReference type="NCBI Taxonomy" id="2053013"/>
    <lineage>
        <taxon>Bacteria</taxon>
        <taxon>Bacillati</taxon>
        <taxon>Actinomycetota</taxon>
        <taxon>Actinomycetes</taxon>
        <taxon>Kitasatosporales</taxon>
        <taxon>Streptomycetaceae</taxon>
        <taxon>Actinacidiphila</taxon>
    </lineage>
</organism>
<feature type="transmembrane region" description="Helical" evidence="1">
    <location>
        <begin position="87"/>
        <end position="107"/>
    </location>
</feature>
<protein>
    <recommendedName>
        <fullName evidence="4">Peptidase</fullName>
    </recommendedName>
</protein>
<name>A0ABX0ZGT0_9ACTN</name>
<dbReference type="EMBL" id="JAATEJ010000003">
    <property type="protein sequence ID" value="NJP42940.1"/>
    <property type="molecule type" value="Genomic_DNA"/>
</dbReference>
<evidence type="ECO:0008006" key="4">
    <source>
        <dbReference type="Google" id="ProtNLM"/>
    </source>
</evidence>
<keyword evidence="1" id="KW-0812">Transmembrane</keyword>
<feature type="transmembrane region" description="Helical" evidence="1">
    <location>
        <begin position="212"/>
        <end position="233"/>
    </location>
</feature>
<keyword evidence="1" id="KW-0472">Membrane</keyword>
<accession>A0ABX0ZGT0</accession>
<evidence type="ECO:0000256" key="1">
    <source>
        <dbReference type="SAM" id="Phobius"/>
    </source>
</evidence>
<comment type="caution">
    <text evidence="2">The sequence shown here is derived from an EMBL/GenBank/DDBJ whole genome shotgun (WGS) entry which is preliminary data.</text>
</comment>
<proteinExistence type="predicted"/>
<sequence>MSGIALVALSCCVALLVAGAGVYLARVRMPRPPVGVYVPADIAVLCVGVVLAPLIYAHLPGAADSALFGLVLCLAVQFTLAPVLPNLWAWCLALAATGVTVAFTLSGSDAGVRACTDVLLAVAVVGVTNLWVQSGMRSAHVAALAGVLTCYDLVATTLTQVTEHFVTQVRGRPFAPLLALTGGHAPVAVGLGDLLLLVLFPLVAAKAYGRTAAILAGVVAVVVTSAISALFAAGALSSGFPLLTALGPLIVAQHIVWSRRTGGERTVVAWRDGAAPPASRRESPEPESQAGAALALAVPEGLPAGTWLAVRDGRVVGTGDSPGLARRNAGTRTTAVPYVVRQV</sequence>
<dbReference type="Proteomes" id="UP000734511">
    <property type="component" value="Unassembled WGS sequence"/>
</dbReference>
<keyword evidence="1" id="KW-1133">Transmembrane helix</keyword>
<feature type="transmembrane region" description="Helical" evidence="1">
    <location>
        <begin position="114"/>
        <end position="132"/>
    </location>
</feature>
<keyword evidence="3" id="KW-1185">Reference proteome</keyword>
<evidence type="ECO:0000313" key="2">
    <source>
        <dbReference type="EMBL" id="NJP42940.1"/>
    </source>
</evidence>
<reference evidence="2 3" key="1">
    <citation type="submission" date="2020-03" db="EMBL/GenBank/DDBJ databases">
        <title>WGS of actinomycetes isolated from Thailand.</title>
        <authorList>
            <person name="Thawai C."/>
        </authorList>
    </citation>
    <scope>NUCLEOTIDE SEQUENCE [LARGE SCALE GENOMIC DNA]</scope>
    <source>
        <strain evidence="2 3">PRB2-1</strain>
    </source>
</reference>
<feature type="transmembrane region" description="Helical" evidence="1">
    <location>
        <begin position="36"/>
        <end position="56"/>
    </location>
</feature>
<feature type="transmembrane region" description="Helical" evidence="1">
    <location>
        <begin position="63"/>
        <end position="81"/>
    </location>
</feature>
<feature type="transmembrane region" description="Helical" evidence="1">
    <location>
        <begin position="185"/>
        <end position="205"/>
    </location>
</feature>